<dbReference type="Gene3D" id="1.10.8.60">
    <property type="match status" value="1"/>
</dbReference>
<dbReference type="Pfam" id="PF17871">
    <property type="entry name" value="AAA_lid_9"/>
    <property type="match status" value="1"/>
</dbReference>
<gene>
    <name evidence="4" type="ORF">HHK36_030254</name>
</gene>
<dbReference type="Pfam" id="PF10431">
    <property type="entry name" value="ClpB_D2-small"/>
    <property type="match status" value="1"/>
</dbReference>
<dbReference type="SMART" id="SM01086">
    <property type="entry name" value="ClpB_D2-small"/>
    <property type="match status" value="1"/>
</dbReference>
<dbReference type="InterPro" id="IPR019489">
    <property type="entry name" value="Clp_ATPase_C"/>
</dbReference>
<evidence type="ECO:0000313" key="5">
    <source>
        <dbReference type="Proteomes" id="UP000655225"/>
    </source>
</evidence>
<comment type="caution">
    <text evidence="4">The sequence shown here is derived from an EMBL/GenBank/DDBJ whole genome shotgun (WGS) entry which is preliminary data.</text>
</comment>
<name>A0A834YEU5_TETSI</name>
<evidence type="ECO:0000259" key="3">
    <source>
        <dbReference type="SMART" id="SM01086"/>
    </source>
</evidence>
<dbReference type="GO" id="GO:0016887">
    <property type="term" value="F:ATP hydrolysis activity"/>
    <property type="evidence" value="ECO:0007669"/>
    <property type="project" value="TreeGrafter"/>
</dbReference>
<keyword evidence="1" id="KW-0547">Nucleotide-binding</keyword>
<dbReference type="GO" id="GO:0005737">
    <property type="term" value="C:cytoplasm"/>
    <property type="evidence" value="ECO:0007669"/>
    <property type="project" value="TreeGrafter"/>
</dbReference>
<dbReference type="GO" id="GO:0005524">
    <property type="term" value="F:ATP binding"/>
    <property type="evidence" value="ECO:0007669"/>
    <property type="project" value="UniProtKB-KW"/>
</dbReference>
<dbReference type="InterPro" id="IPR027417">
    <property type="entry name" value="P-loop_NTPase"/>
</dbReference>
<dbReference type="Gene3D" id="3.40.50.300">
    <property type="entry name" value="P-loop containing nucleotide triphosphate hydrolases"/>
    <property type="match status" value="1"/>
</dbReference>
<keyword evidence="5" id="KW-1185">Reference proteome</keyword>
<protein>
    <recommendedName>
        <fullName evidence="3">Clp ATPase C-terminal domain-containing protein</fullName>
    </recommendedName>
</protein>
<dbReference type="GO" id="GO:0034605">
    <property type="term" value="P:cellular response to heat"/>
    <property type="evidence" value="ECO:0007669"/>
    <property type="project" value="TreeGrafter"/>
</dbReference>
<feature type="domain" description="Clp ATPase C-terminal" evidence="3">
    <location>
        <begin position="1"/>
        <end position="78"/>
    </location>
</feature>
<keyword evidence="2" id="KW-0067">ATP-binding</keyword>
<accession>A0A834YEU5</accession>
<dbReference type="EMBL" id="JABCRI010000023">
    <property type="protein sequence ID" value="KAF8378905.1"/>
    <property type="molecule type" value="Genomic_DNA"/>
</dbReference>
<dbReference type="Proteomes" id="UP000655225">
    <property type="component" value="Unassembled WGS sequence"/>
</dbReference>
<evidence type="ECO:0000256" key="2">
    <source>
        <dbReference type="ARBA" id="ARBA00022840"/>
    </source>
</evidence>
<dbReference type="PANTHER" id="PTHR11638">
    <property type="entry name" value="ATP-DEPENDENT CLP PROTEASE"/>
    <property type="match status" value="1"/>
</dbReference>
<evidence type="ECO:0000256" key="1">
    <source>
        <dbReference type="ARBA" id="ARBA00022741"/>
    </source>
</evidence>
<dbReference type="OrthoDB" id="987204at2759"/>
<organism evidence="4 5">
    <name type="scientific">Tetracentron sinense</name>
    <name type="common">Spur-leaf</name>
    <dbReference type="NCBI Taxonomy" id="13715"/>
    <lineage>
        <taxon>Eukaryota</taxon>
        <taxon>Viridiplantae</taxon>
        <taxon>Streptophyta</taxon>
        <taxon>Embryophyta</taxon>
        <taxon>Tracheophyta</taxon>
        <taxon>Spermatophyta</taxon>
        <taxon>Magnoliopsida</taxon>
        <taxon>Trochodendrales</taxon>
        <taxon>Trochodendraceae</taxon>
        <taxon>Tetracentron</taxon>
    </lineage>
</organism>
<dbReference type="AlphaFoldDB" id="A0A834YEU5"/>
<dbReference type="InterPro" id="IPR041546">
    <property type="entry name" value="ClpA/ClpB_AAA_lid"/>
</dbReference>
<dbReference type="InterPro" id="IPR050130">
    <property type="entry name" value="ClpA_ClpB"/>
</dbReference>
<sequence length="190" mass="21135">MMDVASHLAKRGIALAVSDAALDIILAESHDPVYGARPIRKWLEKKVVTELSKMLLKEEIDENSTVSIDAGPGGKELIYVVEKNGGLMNSTTDLVEEYKKCKESVRRFQPVYVADTISILRGVKERYDGHHGVQIQDQALVVASKLSSRYITGLLPNFEISTGFINQYLKIHGVVWSMKPVLMSKFSLIS</sequence>
<evidence type="ECO:0000313" key="4">
    <source>
        <dbReference type="EMBL" id="KAF8378905.1"/>
    </source>
</evidence>
<dbReference type="PANTHER" id="PTHR11638:SF18">
    <property type="entry name" value="HEAT SHOCK PROTEIN 104"/>
    <property type="match status" value="1"/>
</dbReference>
<reference evidence="4 5" key="1">
    <citation type="submission" date="2020-04" db="EMBL/GenBank/DDBJ databases">
        <title>Plant Genome Project.</title>
        <authorList>
            <person name="Zhang R.-G."/>
        </authorList>
    </citation>
    <scope>NUCLEOTIDE SEQUENCE [LARGE SCALE GENOMIC DNA]</scope>
    <source>
        <strain evidence="4">YNK0</strain>
        <tissue evidence="4">Leaf</tissue>
    </source>
</reference>
<proteinExistence type="predicted"/>